<evidence type="ECO:0000313" key="2">
    <source>
        <dbReference type="Proteomes" id="UP000199452"/>
    </source>
</evidence>
<name>A0A1G6KD29_9BACT</name>
<keyword evidence="2" id="KW-1185">Reference proteome</keyword>
<dbReference type="AlphaFoldDB" id="A0A1G6KD29"/>
<protein>
    <recommendedName>
        <fullName evidence="3">Outer membrane protein beta-barrel domain-containing protein</fullName>
    </recommendedName>
</protein>
<evidence type="ECO:0008006" key="3">
    <source>
        <dbReference type="Google" id="ProtNLM"/>
    </source>
</evidence>
<dbReference type="Proteomes" id="UP000199452">
    <property type="component" value="Unassembled WGS sequence"/>
</dbReference>
<accession>A0A1G6KD29</accession>
<dbReference type="RefSeq" id="WP_125869808.1">
    <property type="nucleotide sequence ID" value="NZ_FMYP01000024.1"/>
</dbReference>
<gene>
    <name evidence="1" type="ORF">SAMN05216323_102438</name>
</gene>
<dbReference type="EMBL" id="FMYP01000024">
    <property type="protein sequence ID" value="SDC28992.1"/>
    <property type="molecule type" value="Genomic_DNA"/>
</dbReference>
<proteinExistence type="predicted"/>
<dbReference type="STRING" id="1640674.SAMN05216323_102438"/>
<sequence length="243" mass="27356">MYCVAIAQSDGFEKQLTYSYEMISIFKRGLVVIVACVPLLLNAQVKDTISTSAKIDSIYNFQKKMYAESKNSPLAEKKVGLEFNFFRLLMIDSYPTVSGGVSLFNINRQAEVSIPFYIQGQKESGDLIDITVDCHFRYFLGNTQNGFYLSAFARYAYLKGTLGEDYLFGSSVTNTKSDESKLGVGVGIGYRIFSYRGLYWGTSISFGRYIVGESNKFASGILSMDDDNEYILDFELLKFGWAF</sequence>
<organism evidence="1 2">
    <name type="scientific">Williamwhitmania taraxaci</name>
    <dbReference type="NCBI Taxonomy" id="1640674"/>
    <lineage>
        <taxon>Bacteria</taxon>
        <taxon>Pseudomonadati</taxon>
        <taxon>Bacteroidota</taxon>
        <taxon>Bacteroidia</taxon>
        <taxon>Bacteroidales</taxon>
        <taxon>Williamwhitmaniaceae</taxon>
        <taxon>Williamwhitmania</taxon>
    </lineage>
</organism>
<evidence type="ECO:0000313" key="1">
    <source>
        <dbReference type="EMBL" id="SDC28992.1"/>
    </source>
</evidence>
<reference evidence="1 2" key="1">
    <citation type="submission" date="2016-09" db="EMBL/GenBank/DDBJ databases">
        <authorList>
            <person name="Capua I."/>
            <person name="De Benedictis P."/>
            <person name="Joannis T."/>
            <person name="Lombin L.H."/>
            <person name="Cattoli G."/>
        </authorList>
    </citation>
    <scope>NUCLEOTIDE SEQUENCE [LARGE SCALE GENOMIC DNA]</scope>
    <source>
        <strain evidence="1 2">A7P-90m</strain>
    </source>
</reference>